<keyword evidence="3" id="KW-1185">Reference proteome</keyword>
<feature type="region of interest" description="Disordered" evidence="1">
    <location>
        <begin position="163"/>
        <end position="192"/>
    </location>
</feature>
<organism evidence="2 3">
    <name type="scientific">Sordaria brevicollis</name>
    <dbReference type="NCBI Taxonomy" id="83679"/>
    <lineage>
        <taxon>Eukaryota</taxon>
        <taxon>Fungi</taxon>
        <taxon>Dikarya</taxon>
        <taxon>Ascomycota</taxon>
        <taxon>Pezizomycotina</taxon>
        <taxon>Sordariomycetes</taxon>
        <taxon>Sordariomycetidae</taxon>
        <taxon>Sordariales</taxon>
        <taxon>Sordariaceae</taxon>
        <taxon>Sordaria</taxon>
    </lineage>
</organism>
<evidence type="ECO:0000256" key="1">
    <source>
        <dbReference type="SAM" id="MobiDB-lite"/>
    </source>
</evidence>
<comment type="caution">
    <text evidence="2">The sequence shown here is derived from an EMBL/GenBank/DDBJ whole genome shotgun (WGS) entry which is preliminary data.</text>
</comment>
<protein>
    <submittedName>
        <fullName evidence="2">Uncharacterized protein</fullName>
    </submittedName>
</protein>
<proteinExistence type="predicted"/>
<dbReference type="AlphaFoldDB" id="A0AAE0UFV2"/>
<feature type="compositionally biased region" description="Basic and acidic residues" evidence="1">
    <location>
        <begin position="254"/>
        <end position="264"/>
    </location>
</feature>
<dbReference type="Proteomes" id="UP001281003">
    <property type="component" value="Unassembled WGS sequence"/>
</dbReference>
<dbReference type="EMBL" id="JAUTDP010000001">
    <property type="protein sequence ID" value="KAK3402637.1"/>
    <property type="molecule type" value="Genomic_DNA"/>
</dbReference>
<evidence type="ECO:0000313" key="2">
    <source>
        <dbReference type="EMBL" id="KAK3402637.1"/>
    </source>
</evidence>
<accession>A0AAE0UFV2</accession>
<reference evidence="2" key="2">
    <citation type="submission" date="2023-07" db="EMBL/GenBank/DDBJ databases">
        <authorList>
            <consortium name="Lawrence Berkeley National Laboratory"/>
            <person name="Haridas S."/>
            <person name="Hensen N."/>
            <person name="Bonometti L."/>
            <person name="Westerberg I."/>
            <person name="Brannstrom I.O."/>
            <person name="Guillou S."/>
            <person name="Cros-Aarteil S."/>
            <person name="Calhoun S."/>
            <person name="Kuo A."/>
            <person name="Mondo S."/>
            <person name="Pangilinan J."/>
            <person name="Riley R."/>
            <person name="LaButti K."/>
            <person name="Andreopoulos B."/>
            <person name="Lipzen A."/>
            <person name="Chen C."/>
            <person name="Yanf M."/>
            <person name="Daum C."/>
            <person name="Ng V."/>
            <person name="Clum A."/>
            <person name="Steindorff A."/>
            <person name="Ohm R."/>
            <person name="Martin F."/>
            <person name="Silar P."/>
            <person name="Natvig D."/>
            <person name="Lalanne C."/>
            <person name="Gautier V."/>
            <person name="Ament-velasquez S.L."/>
            <person name="Kruys A."/>
            <person name="Hutchinson M.I."/>
            <person name="Powell A.J."/>
            <person name="Barry K."/>
            <person name="Miller A.N."/>
            <person name="Grigoriev I.V."/>
            <person name="Debuchy R."/>
            <person name="Gladieux P."/>
            <person name="Thoren M.H."/>
            <person name="Johannesson H."/>
        </authorList>
    </citation>
    <scope>NUCLEOTIDE SEQUENCE</scope>
    <source>
        <strain evidence="2">FGSC 1904</strain>
    </source>
</reference>
<reference evidence="2" key="1">
    <citation type="journal article" date="2023" name="Mol. Phylogenet. Evol.">
        <title>Genome-scale phylogeny and comparative genomics of the fungal order Sordariales.</title>
        <authorList>
            <person name="Hensen N."/>
            <person name="Bonometti L."/>
            <person name="Westerberg I."/>
            <person name="Brannstrom I.O."/>
            <person name="Guillou S."/>
            <person name="Cros-Aarteil S."/>
            <person name="Calhoun S."/>
            <person name="Haridas S."/>
            <person name="Kuo A."/>
            <person name="Mondo S."/>
            <person name="Pangilinan J."/>
            <person name="Riley R."/>
            <person name="LaButti K."/>
            <person name="Andreopoulos B."/>
            <person name="Lipzen A."/>
            <person name="Chen C."/>
            <person name="Yan M."/>
            <person name="Daum C."/>
            <person name="Ng V."/>
            <person name="Clum A."/>
            <person name="Steindorff A."/>
            <person name="Ohm R.A."/>
            <person name="Martin F."/>
            <person name="Silar P."/>
            <person name="Natvig D.O."/>
            <person name="Lalanne C."/>
            <person name="Gautier V."/>
            <person name="Ament-Velasquez S.L."/>
            <person name="Kruys A."/>
            <person name="Hutchinson M.I."/>
            <person name="Powell A.J."/>
            <person name="Barry K."/>
            <person name="Miller A.N."/>
            <person name="Grigoriev I.V."/>
            <person name="Debuchy R."/>
            <person name="Gladieux P."/>
            <person name="Hiltunen Thoren M."/>
            <person name="Johannesson H."/>
        </authorList>
    </citation>
    <scope>NUCLEOTIDE SEQUENCE</scope>
    <source>
        <strain evidence="2">FGSC 1904</strain>
    </source>
</reference>
<name>A0AAE0UFV2_SORBR</name>
<feature type="region of interest" description="Disordered" evidence="1">
    <location>
        <begin position="217"/>
        <end position="264"/>
    </location>
</feature>
<feature type="region of interest" description="Disordered" evidence="1">
    <location>
        <begin position="108"/>
        <end position="140"/>
    </location>
</feature>
<sequence length="264" mass="30618">MCKYTHTTFPCGHTGPQITTICAKQNELWGWPATAEESCGEEIFLNDEKNPVESEEICAGCLLEEMGGVEGMDKEEGEGKVKGMFWEQLEEGERVKEVEKMKIEEKMKKEEAEEKEIEKEQEEKKQEKQEIKDEKKTDEQQNLASAIIKRIQEQKDAEEKLLEEQQRKMQAKAEAEAIKQKQIEGEQRMKEEQKRIEERRKMWIRQYNLIAGQIPALDGPQRFASPNFVRPGPRPPVHLGYTPSLPDRGYMGRNMEDGMGKKKE</sequence>
<feature type="compositionally biased region" description="Basic and acidic residues" evidence="1">
    <location>
        <begin position="108"/>
        <end position="139"/>
    </location>
</feature>
<gene>
    <name evidence="2" type="ORF">B0T20DRAFT_474425</name>
</gene>
<evidence type="ECO:0000313" key="3">
    <source>
        <dbReference type="Proteomes" id="UP001281003"/>
    </source>
</evidence>